<dbReference type="EMBL" id="JAOWRF010000336">
    <property type="protein sequence ID" value="MCV3216486.1"/>
    <property type="molecule type" value="Genomic_DNA"/>
</dbReference>
<sequence>MKFPPKFQFPSWFPKIHPQVWILAVGRLMLEMGTGFTLFYAPIFFVNKVGLSTTAVGFALGSASISGVAGRVLGGIGVDSPSWGRRRTLLFSAAISAIGSLVLSASQNFATLVIGNLITGLGLGLYWPANEAVVADLTPTENRREAYAITRLADNLGLGMGVVLGGVLVTISGSYRSLFIIDAISFIVFFGVVYLAIAQTGQPDMRQSQKPQDIASSWMAALSDRPFLVYIILNIIFTTYLSQLHSTIPIYFKNFVSVGNSGQGFSETTISALFALHLAIAILSQIPVARILKRFSHTVAFTFSCLLWGIGFIFIWACGVATSDNLVWAALALAIFAVAITSFIPSASSLVTDLAPESQRGVYLSINSLCWAIGYFIGSPLGGWALDQPRIVTDRFWLGFSFSVVITLAILQYLNRILPTHTKVGNQE</sequence>
<keyword evidence="3" id="KW-1003">Cell membrane</keyword>
<organism evidence="9 10">
    <name type="scientific">Plectonema radiosum NIES-515</name>
    <dbReference type="NCBI Taxonomy" id="2986073"/>
    <lineage>
        <taxon>Bacteria</taxon>
        <taxon>Bacillati</taxon>
        <taxon>Cyanobacteriota</taxon>
        <taxon>Cyanophyceae</taxon>
        <taxon>Oscillatoriophycideae</taxon>
        <taxon>Oscillatoriales</taxon>
        <taxon>Microcoleaceae</taxon>
        <taxon>Plectonema</taxon>
    </lineage>
</organism>
<reference evidence="9 10" key="1">
    <citation type="submission" date="2022-10" db="EMBL/GenBank/DDBJ databases">
        <title>Identification of biosynthetic pathway for the production of the potent trypsin inhibitor radiosumin.</title>
        <authorList>
            <person name="Fewer D.P."/>
            <person name="Delbaje E."/>
            <person name="Ouyang X."/>
            <person name="Agostino P.D."/>
            <person name="Wahlsten M."/>
            <person name="Jokela J."/>
            <person name="Permi P."/>
            <person name="Haapaniemi E."/>
            <person name="Koistinen H."/>
        </authorList>
    </citation>
    <scope>NUCLEOTIDE SEQUENCE [LARGE SCALE GENOMIC DNA]</scope>
    <source>
        <strain evidence="9 10">NIES-515</strain>
    </source>
</reference>
<keyword evidence="4 7" id="KW-0812">Transmembrane</keyword>
<dbReference type="RefSeq" id="WP_263748140.1">
    <property type="nucleotide sequence ID" value="NZ_JAOWRF010000336.1"/>
</dbReference>
<gene>
    <name evidence="9" type="ORF">OGM63_23730</name>
</gene>
<feature type="transmembrane region" description="Helical" evidence="7">
    <location>
        <begin position="109"/>
        <end position="127"/>
    </location>
</feature>
<evidence type="ECO:0000256" key="7">
    <source>
        <dbReference type="SAM" id="Phobius"/>
    </source>
</evidence>
<feature type="transmembrane region" description="Helical" evidence="7">
    <location>
        <begin position="20"/>
        <end position="43"/>
    </location>
</feature>
<keyword evidence="2" id="KW-0813">Transport</keyword>
<feature type="transmembrane region" description="Helical" evidence="7">
    <location>
        <begin position="88"/>
        <end position="103"/>
    </location>
</feature>
<comment type="subcellular location">
    <subcellularLocation>
        <location evidence="1">Cell membrane</location>
        <topology evidence="1">Multi-pass membrane protein</topology>
    </subcellularLocation>
</comment>
<protein>
    <submittedName>
        <fullName evidence="9">MFS transporter</fullName>
    </submittedName>
</protein>
<feature type="transmembrane region" description="Helical" evidence="7">
    <location>
        <begin position="396"/>
        <end position="414"/>
    </location>
</feature>
<evidence type="ECO:0000256" key="6">
    <source>
        <dbReference type="ARBA" id="ARBA00023136"/>
    </source>
</evidence>
<comment type="caution">
    <text evidence="9">The sequence shown here is derived from an EMBL/GenBank/DDBJ whole genome shotgun (WGS) entry which is preliminary data.</text>
</comment>
<name>A0ABT3B527_9CYAN</name>
<evidence type="ECO:0000256" key="5">
    <source>
        <dbReference type="ARBA" id="ARBA00022989"/>
    </source>
</evidence>
<evidence type="ECO:0000313" key="10">
    <source>
        <dbReference type="Proteomes" id="UP001526143"/>
    </source>
</evidence>
<keyword evidence="10" id="KW-1185">Reference proteome</keyword>
<dbReference type="Gene3D" id="1.20.1250.20">
    <property type="entry name" value="MFS general substrate transporter like domains"/>
    <property type="match status" value="1"/>
</dbReference>
<dbReference type="InterPro" id="IPR050171">
    <property type="entry name" value="MFS_Transporters"/>
</dbReference>
<proteinExistence type="predicted"/>
<feature type="transmembrane region" description="Helical" evidence="7">
    <location>
        <begin position="227"/>
        <end position="252"/>
    </location>
</feature>
<feature type="domain" description="Major facilitator superfamily (MFS) profile" evidence="8">
    <location>
        <begin position="19"/>
        <end position="424"/>
    </location>
</feature>
<dbReference type="PANTHER" id="PTHR23517">
    <property type="entry name" value="RESISTANCE PROTEIN MDTM, PUTATIVE-RELATED-RELATED"/>
    <property type="match status" value="1"/>
</dbReference>
<dbReference type="PROSITE" id="PS50850">
    <property type="entry name" value="MFS"/>
    <property type="match status" value="1"/>
</dbReference>
<feature type="transmembrane region" description="Helical" evidence="7">
    <location>
        <begin position="328"/>
        <end position="350"/>
    </location>
</feature>
<dbReference type="PANTHER" id="PTHR23517:SF2">
    <property type="entry name" value="MULTIDRUG RESISTANCE PROTEIN MDTH"/>
    <property type="match status" value="1"/>
</dbReference>
<feature type="transmembrane region" description="Helical" evidence="7">
    <location>
        <begin position="299"/>
        <end position="322"/>
    </location>
</feature>
<feature type="transmembrane region" description="Helical" evidence="7">
    <location>
        <begin position="55"/>
        <end position="76"/>
    </location>
</feature>
<evidence type="ECO:0000256" key="2">
    <source>
        <dbReference type="ARBA" id="ARBA00022448"/>
    </source>
</evidence>
<dbReference type="InterPro" id="IPR011701">
    <property type="entry name" value="MFS"/>
</dbReference>
<evidence type="ECO:0000256" key="4">
    <source>
        <dbReference type="ARBA" id="ARBA00022692"/>
    </source>
</evidence>
<dbReference type="SUPFAM" id="SSF103473">
    <property type="entry name" value="MFS general substrate transporter"/>
    <property type="match status" value="1"/>
</dbReference>
<feature type="transmembrane region" description="Helical" evidence="7">
    <location>
        <begin position="362"/>
        <end position="384"/>
    </location>
</feature>
<dbReference type="Pfam" id="PF07690">
    <property type="entry name" value="MFS_1"/>
    <property type="match status" value="2"/>
</dbReference>
<keyword evidence="6 7" id="KW-0472">Membrane</keyword>
<evidence type="ECO:0000256" key="1">
    <source>
        <dbReference type="ARBA" id="ARBA00004651"/>
    </source>
</evidence>
<evidence type="ECO:0000313" key="9">
    <source>
        <dbReference type="EMBL" id="MCV3216486.1"/>
    </source>
</evidence>
<feature type="transmembrane region" description="Helical" evidence="7">
    <location>
        <begin position="148"/>
        <end position="171"/>
    </location>
</feature>
<feature type="transmembrane region" description="Helical" evidence="7">
    <location>
        <begin position="177"/>
        <end position="197"/>
    </location>
</feature>
<dbReference type="Proteomes" id="UP001526143">
    <property type="component" value="Unassembled WGS sequence"/>
</dbReference>
<keyword evidence="5 7" id="KW-1133">Transmembrane helix</keyword>
<accession>A0ABT3B527</accession>
<dbReference type="InterPro" id="IPR020846">
    <property type="entry name" value="MFS_dom"/>
</dbReference>
<evidence type="ECO:0000256" key="3">
    <source>
        <dbReference type="ARBA" id="ARBA00022475"/>
    </source>
</evidence>
<feature type="transmembrane region" description="Helical" evidence="7">
    <location>
        <begin position="272"/>
        <end position="292"/>
    </location>
</feature>
<evidence type="ECO:0000259" key="8">
    <source>
        <dbReference type="PROSITE" id="PS50850"/>
    </source>
</evidence>
<dbReference type="InterPro" id="IPR036259">
    <property type="entry name" value="MFS_trans_sf"/>
</dbReference>